<comment type="caution">
    <text evidence="2">The sequence shown here is derived from an EMBL/GenBank/DDBJ whole genome shotgun (WGS) entry which is preliminary data.</text>
</comment>
<dbReference type="Gene3D" id="3.40.50.300">
    <property type="entry name" value="P-loop containing nucleotide triphosphate hydrolases"/>
    <property type="match status" value="1"/>
</dbReference>
<dbReference type="PATRIC" id="fig|1441730.3.peg.2695"/>
<dbReference type="EMBL" id="AZXY01000006">
    <property type="protein sequence ID" value="KSZ58118.1"/>
    <property type="molecule type" value="Genomic_DNA"/>
</dbReference>
<reference evidence="3" key="1">
    <citation type="submission" date="2015-01" db="EMBL/GenBank/DDBJ databases">
        <title>Draft genome sequence of Rhodococcus pyridinivorans strain KG-16, a hydrocarbon-degrading bacterium.</title>
        <authorList>
            <person name="Aggarwal R.K."/>
            <person name="Dawar C."/>
        </authorList>
    </citation>
    <scope>NUCLEOTIDE SEQUENCE [LARGE SCALE GENOMIC DNA]</scope>
    <source>
        <strain evidence="3">KG-16</strain>
    </source>
</reference>
<feature type="domain" description="Orc1-like AAA ATPase" evidence="1">
    <location>
        <begin position="40"/>
        <end position="200"/>
    </location>
</feature>
<dbReference type="Pfam" id="PF13191">
    <property type="entry name" value="AAA_16"/>
    <property type="match status" value="1"/>
</dbReference>
<proteinExistence type="predicted"/>
<name>A0A0V9UJD6_9NOCA</name>
<dbReference type="AlphaFoldDB" id="A0A0V9UJD6"/>
<protein>
    <submittedName>
        <fullName evidence="2">ATPase</fullName>
    </submittedName>
</protein>
<evidence type="ECO:0000313" key="3">
    <source>
        <dbReference type="Proteomes" id="UP000053060"/>
    </source>
</evidence>
<reference evidence="2 3" key="2">
    <citation type="journal article" date="2016" name="Genome Announc.">
        <title>Draft Genome Sequence of a Versatile Hydrocarbon-Degrading Bacterium, Rhodococcus pyridinivorans Strain KG-16, Collected from Oil Fields in India.</title>
        <authorList>
            <person name="Aggarwal R.K."/>
            <person name="Dawar C."/>
            <person name="Phanindranath R."/>
            <person name="Mutnuri L."/>
            <person name="Dayal A.M."/>
        </authorList>
    </citation>
    <scope>NUCLEOTIDE SEQUENCE [LARGE SCALE GENOMIC DNA]</scope>
    <source>
        <strain evidence="2 3">KG-16</strain>
    </source>
</reference>
<accession>A0A0V9UJD6</accession>
<gene>
    <name evidence="2" type="ORF">Z045_12980</name>
</gene>
<dbReference type="RefSeq" id="WP_060652240.1">
    <property type="nucleotide sequence ID" value="NZ_AZXY01000006.1"/>
</dbReference>
<organism evidence="2 3">
    <name type="scientific">Rhodococcus pyridinivorans KG-16</name>
    <dbReference type="NCBI Taxonomy" id="1441730"/>
    <lineage>
        <taxon>Bacteria</taxon>
        <taxon>Bacillati</taxon>
        <taxon>Actinomycetota</taxon>
        <taxon>Actinomycetes</taxon>
        <taxon>Mycobacteriales</taxon>
        <taxon>Nocardiaceae</taxon>
        <taxon>Rhodococcus</taxon>
    </lineage>
</organism>
<dbReference type="Proteomes" id="UP000053060">
    <property type="component" value="Unassembled WGS sequence"/>
</dbReference>
<evidence type="ECO:0000259" key="1">
    <source>
        <dbReference type="Pfam" id="PF13191"/>
    </source>
</evidence>
<dbReference type="PANTHER" id="PTHR34301">
    <property type="entry name" value="DNA-BINDING PROTEIN-RELATED"/>
    <property type="match status" value="1"/>
</dbReference>
<sequence>MDPVLNPFKPGAGLRPPILAGRDSLFADFDVVRRKIAELGEGDRSWILTGLRGVGKTVLLGELQRIALNEGWIVAKFEVRREHSFAEELATALFSSLRTARRQDKEGKLHNALRVFKSFTLSMNLGVFAFEAELEPAAGYAASGRLSTDLTDLLVELGEAARSVGIGVLILVDELQEAESSEMAALSTAMHQINQTSPVLPVFLVGAGLPSLPSQLASANSYAERLYQFRTLSVLGDQDARAALVQPVIERDVSWDEDALRIALDAATGYPYFLQEVGKAVWNNARGPVFTVEDAEYGTDDARREVNAGLYQSRWDRATPAQKDLLRALAQEGGGEGVAVRQLASAMGKSSASALSVPRDELIKKGLVYAPERGVLAFTVPGFHDFILRQD</sequence>
<dbReference type="InterPro" id="IPR027417">
    <property type="entry name" value="P-loop_NTPase"/>
</dbReference>
<dbReference type="SUPFAM" id="SSF52540">
    <property type="entry name" value="P-loop containing nucleoside triphosphate hydrolases"/>
    <property type="match status" value="1"/>
</dbReference>
<dbReference type="PANTHER" id="PTHR34301:SF8">
    <property type="entry name" value="ATPASE DOMAIN-CONTAINING PROTEIN"/>
    <property type="match status" value="1"/>
</dbReference>
<dbReference type="InterPro" id="IPR041664">
    <property type="entry name" value="AAA_16"/>
</dbReference>
<evidence type="ECO:0000313" key="2">
    <source>
        <dbReference type="EMBL" id="KSZ58118.1"/>
    </source>
</evidence>